<dbReference type="Pfam" id="PF00403">
    <property type="entry name" value="HMA"/>
    <property type="match status" value="1"/>
</dbReference>
<dbReference type="SUPFAM" id="SSF55008">
    <property type="entry name" value="HMA, heavy metal-associated domain"/>
    <property type="match status" value="1"/>
</dbReference>
<keyword evidence="1" id="KW-0732">Signal</keyword>
<dbReference type="PROSITE" id="PS50846">
    <property type="entry name" value="HMA_2"/>
    <property type="match status" value="1"/>
</dbReference>
<dbReference type="InterPro" id="IPR036163">
    <property type="entry name" value="HMA_dom_sf"/>
</dbReference>
<feature type="chain" id="PRO_5001761775" description="HMA domain-containing protein" evidence="1">
    <location>
        <begin position="23"/>
        <end position="179"/>
    </location>
</feature>
<gene>
    <name evidence="3" type="ORF">N180_05750</name>
</gene>
<dbReference type="eggNOG" id="COG2608">
    <property type="taxonomic scope" value="Bacteria"/>
</dbReference>
<feature type="domain" description="HMA" evidence="2">
    <location>
        <begin position="26"/>
        <end position="93"/>
    </location>
</feature>
<dbReference type="Gene3D" id="3.30.70.100">
    <property type="match status" value="1"/>
</dbReference>
<name>A0A081PGC6_9SPHI</name>
<evidence type="ECO:0000259" key="2">
    <source>
        <dbReference type="PROSITE" id="PS50846"/>
    </source>
</evidence>
<dbReference type="AlphaFoldDB" id="A0A081PGC6"/>
<evidence type="ECO:0000256" key="1">
    <source>
        <dbReference type="SAM" id="SignalP"/>
    </source>
</evidence>
<dbReference type="RefSeq" id="WP_037441223.1">
    <property type="nucleotide sequence ID" value="NZ_JNFF01000062.1"/>
</dbReference>
<dbReference type="OrthoDB" id="667084at2"/>
<comment type="caution">
    <text evidence="3">The sequence shown here is derived from an EMBL/GenBank/DDBJ whole genome shotgun (WGS) entry which is preliminary data.</text>
</comment>
<keyword evidence="4" id="KW-1185">Reference proteome</keyword>
<organism evidence="3 4">
    <name type="scientific">Pedobacter antarcticus 4BY</name>
    <dbReference type="NCBI Taxonomy" id="1358423"/>
    <lineage>
        <taxon>Bacteria</taxon>
        <taxon>Pseudomonadati</taxon>
        <taxon>Bacteroidota</taxon>
        <taxon>Sphingobacteriia</taxon>
        <taxon>Sphingobacteriales</taxon>
        <taxon>Sphingobacteriaceae</taxon>
        <taxon>Pedobacter</taxon>
    </lineage>
</organism>
<evidence type="ECO:0000313" key="4">
    <source>
        <dbReference type="Proteomes" id="UP000028007"/>
    </source>
</evidence>
<feature type="signal peptide" evidence="1">
    <location>
        <begin position="1"/>
        <end position="22"/>
    </location>
</feature>
<reference evidence="3 4" key="1">
    <citation type="journal article" date="1992" name="Int. J. Syst. Bacteriol.">
        <title>Sphingobacterium antarcticus sp. nov. a Psychrotrophic Bacterium from the Soils of Schirmacher Oasis, Antarctica.</title>
        <authorList>
            <person name="Shivaji S."/>
            <person name="Ray M.K."/>
            <person name="Rao N.S."/>
            <person name="Saiserr L."/>
            <person name="Jagannadham M.V."/>
            <person name="Kumar G.S."/>
            <person name="Reddy G."/>
            <person name="Bhargava P.M."/>
        </authorList>
    </citation>
    <scope>NUCLEOTIDE SEQUENCE [LARGE SCALE GENOMIC DNA]</scope>
    <source>
        <strain evidence="3 4">4BY</strain>
    </source>
</reference>
<dbReference type="InterPro" id="IPR006121">
    <property type="entry name" value="HMA_dom"/>
</dbReference>
<dbReference type="Proteomes" id="UP000028007">
    <property type="component" value="Unassembled WGS sequence"/>
</dbReference>
<dbReference type="GO" id="GO:0046872">
    <property type="term" value="F:metal ion binding"/>
    <property type="evidence" value="ECO:0007669"/>
    <property type="project" value="InterPro"/>
</dbReference>
<evidence type="ECO:0000313" key="3">
    <source>
        <dbReference type="EMBL" id="KEQ29749.1"/>
    </source>
</evidence>
<protein>
    <recommendedName>
        <fullName evidence="2">HMA domain-containing protein</fullName>
    </recommendedName>
</protein>
<sequence>MKLIAYAIAASALLFTGLKTSAQEISKAELQVNGLTCSMCSRATETSLKSLSFIEDITPDLNRNVFVINFKKDQDVNLDQIKNKVQDAGFSIGDLSATIHFNQTAIDEKGLAQLDGTVFRIVNAKSKTLNGPVVVKVLDKDFISSSAFRKKAAQLKVDSYATGKEVIQGKETRVYHLSI</sequence>
<proteinExistence type="predicted"/>
<accession>A0A081PGC6</accession>
<dbReference type="EMBL" id="JNFF01000062">
    <property type="protein sequence ID" value="KEQ29749.1"/>
    <property type="molecule type" value="Genomic_DNA"/>
</dbReference>